<dbReference type="EMBL" id="FWXD01000035">
    <property type="protein sequence ID" value="SMC29444.1"/>
    <property type="molecule type" value="Genomic_DNA"/>
</dbReference>
<proteinExistence type="predicted"/>
<gene>
    <name evidence="2" type="ORF">SAMN02745857_03842</name>
</gene>
<feature type="transmembrane region" description="Helical" evidence="1">
    <location>
        <begin position="143"/>
        <end position="162"/>
    </location>
</feature>
<evidence type="ECO:0000313" key="3">
    <source>
        <dbReference type="Proteomes" id="UP000192761"/>
    </source>
</evidence>
<sequence>MPTLPHCNLTRTEAVVLALNTLALVMALACNGLLQNEQLGFALVTLHLGMPLLWLIWLGCLFQRGRGNNGFLLVLLWGMTAVTPILLYCACGPQIDHSQGGEGLMLLDYLPMLPGLLLVGLVAQWLPMAQFDSNSALGAALNLTFYQTLGAIVQGIWFYVLAGGKRRGLRPAATTW</sequence>
<feature type="transmembrane region" description="Helical" evidence="1">
    <location>
        <begin position="103"/>
        <end position="123"/>
    </location>
</feature>
<keyword evidence="3" id="KW-1185">Reference proteome</keyword>
<organism evidence="2 3">
    <name type="scientific">Andreprevotia lacus DSM 23236</name>
    <dbReference type="NCBI Taxonomy" id="1121001"/>
    <lineage>
        <taxon>Bacteria</taxon>
        <taxon>Pseudomonadati</taxon>
        <taxon>Pseudomonadota</taxon>
        <taxon>Betaproteobacteria</taxon>
        <taxon>Neisseriales</taxon>
        <taxon>Chitinibacteraceae</taxon>
        <taxon>Andreprevotia</taxon>
    </lineage>
</organism>
<evidence type="ECO:0000313" key="2">
    <source>
        <dbReference type="EMBL" id="SMC29444.1"/>
    </source>
</evidence>
<dbReference type="AlphaFoldDB" id="A0A1W1XZY5"/>
<evidence type="ECO:0000256" key="1">
    <source>
        <dbReference type="SAM" id="Phobius"/>
    </source>
</evidence>
<accession>A0A1W1XZY5</accession>
<keyword evidence="1" id="KW-0812">Transmembrane</keyword>
<feature type="transmembrane region" description="Helical" evidence="1">
    <location>
        <begin position="41"/>
        <end position="59"/>
    </location>
</feature>
<name>A0A1W1XZY5_9NEIS</name>
<feature type="transmembrane region" description="Helical" evidence="1">
    <location>
        <begin position="14"/>
        <end position="34"/>
    </location>
</feature>
<keyword evidence="1" id="KW-1133">Transmembrane helix</keyword>
<reference evidence="2 3" key="1">
    <citation type="submission" date="2017-04" db="EMBL/GenBank/DDBJ databases">
        <authorList>
            <person name="Afonso C.L."/>
            <person name="Miller P.J."/>
            <person name="Scott M.A."/>
            <person name="Spackman E."/>
            <person name="Goraichik I."/>
            <person name="Dimitrov K.M."/>
            <person name="Suarez D.L."/>
            <person name="Swayne D.E."/>
        </authorList>
    </citation>
    <scope>NUCLEOTIDE SEQUENCE [LARGE SCALE GENOMIC DNA]</scope>
    <source>
        <strain evidence="2 3">DSM 23236</strain>
    </source>
</reference>
<keyword evidence="1" id="KW-0472">Membrane</keyword>
<protein>
    <submittedName>
        <fullName evidence="2">Uncharacterized protein</fullName>
    </submittedName>
</protein>
<dbReference type="Proteomes" id="UP000192761">
    <property type="component" value="Unassembled WGS sequence"/>
</dbReference>
<feature type="transmembrane region" description="Helical" evidence="1">
    <location>
        <begin position="71"/>
        <end position="91"/>
    </location>
</feature>